<gene>
    <name evidence="2" type="ORF">AOQ84DRAFT_415049</name>
</gene>
<dbReference type="AlphaFoldDB" id="A0A8E2JXP3"/>
<evidence type="ECO:0000313" key="3">
    <source>
        <dbReference type="Proteomes" id="UP000250140"/>
    </source>
</evidence>
<dbReference type="InterPro" id="IPR011009">
    <property type="entry name" value="Kinase-like_dom_sf"/>
</dbReference>
<organism evidence="2 3">
    <name type="scientific">Glonium stellatum</name>
    <dbReference type="NCBI Taxonomy" id="574774"/>
    <lineage>
        <taxon>Eukaryota</taxon>
        <taxon>Fungi</taxon>
        <taxon>Dikarya</taxon>
        <taxon>Ascomycota</taxon>
        <taxon>Pezizomycotina</taxon>
        <taxon>Dothideomycetes</taxon>
        <taxon>Pleosporomycetidae</taxon>
        <taxon>Gloniales</taxon>
        <taxon>Gloniaceae</taxon>
        <taxon>Glonium</taxon>
    </lineage>
</organism>
<sequence>MFDAVLNPTAIYGSPLLERDEDTLASSNWESSYLNPKNRVESLSPPNHPKWRLDGVDVDGTRFFAVPTFALGHPPLRIDVYIPSQDQYPASLRQILQQSSTLLLGSKQATRLGISQHVLRALEFWSGQLPNFQSLYNEMPFGCRIDIYTICSDIRKMNICFFPTYEVEQQLCSVKTLQEMWNIPPANWPEAVNLTELQMQFQLHEAITLVRIPTRHPLETFVFKSLVRDVKYLYHELKIFISTEPHPNIIPRPLYVVTKNCRFGGKVGICGFILPYYPLGTLRDKLFQSRSGIIPSISLQDQFRWARHITQALIHVNNSAPGFYPDLKPDNVLLNARNGILDVMLIDLEQRGGWFSWSPPEVAYIEYQEYIATRVECEPVKNKCKALLCALIPGWQPLTQDDRYRNSEQGFSSAWLSLTQTEREAAQVFMLGKLFWCIFESMASINCGIGIEIFREQDWEHRFPEFRATPMELRELIRSCTAGAPEWKGKHRNIVRHGTNFFSVERLGKEFPEGSAAETKEAARRWWREEVRSAKRFLENRAKNKETIQRPRLVEVLEAVEKVKITLLPG</sequence>
<protein>
    <recommendedName>
        <fullName evidence="1">Protein kinase domain-containing protein</fullName>
    </recommendedName>
</protein>
<dbReference type="InterPro" id="IPR051681">
    <property type="entry name" value="Ser/Thr_Kinases-Pseudokinases"/>
</dbReference>
<dbReference type="EMBL" id="KV748720">
    <property type="protein sequence ID" value="OCL13460.1"/>
    <property type="molecule type" value="Genomic_DNA"/>
</dbReference>
<dbReference type="PROSITE" id="PS50011">
    <property type="entry name" value="PROTEIN_KINASE_DOM"/>
    <property type="match status" value="1"/>
</dbReference>
<dbReference type="Proteomes" id="UP000250140">
    <property type="component" value="Unassembled WGS sequence"/>
</dbReference>
<keyword evidence="3" id="KW-1185">Reference proteome</keyword>
<accession>A0A8E2JXP3</accession>
<dbReference type="Gene3D" id="1.10.510.10">
    <property type="entry name" value="Transferase(Phosphotransferase) domain 1"/>
    <property type="match status" value="1"/>
</dbReference>
<evidence type="ECO:0000259" key="1">
    <source>
        <dbReference type="PROSITE" id="PS50011"/>
    </source>
</evidence>
<dbReference type="SUPFAM" id="SSF56112">
    <property type="entry name" value="Protein kinase-like (PK-like)"/>
    <property type="match status" value="1"/>
</dbReference>
<dbReference type="InterPro" id="IPR000719">
    <property type="entry name" value="Prot_kinase_dom"/>
</dbReference>
<feature type="domain" description="Protein kinase" evidence="1">
    <location>
        <begin position="192"/>
        <end position="502"/>
    </location>
</feature>
<dbReference type="PANTHER" id="PTHR44329:SF289">
    <property type="entry name" value="SERINE_THREONINE-PROTEIN KINASE VIK"/>
    <property type="match status" value="1"/>
</dbReference>
<dbReference type="GO" id="GO:0005524">
    <property type="term" value="F:ATP binding"/>
    <property type="evidence" value="ECO:0007669"/>
    <property type="project" value="InterPro"/>
</dbReference>
<dbReference type="PANTHER" id="PTHR44329">
    <property type="entry name" value="SERINE/THREONINE-PROTEIN KINASE TNNI3K-RELATED"/>
    <property type="match status" value="1"/>
</dbReference>
<reference evidence="2 3" key="1">
    <citation type="journal article" date="2016" name="Nat. Commun.">
        <title>Ectomycorrhizal ecology is imprinted in the genome of the dominant symbiotic fungus Cenococcum geophilum.</title>
        <authorList>
            <consortium name="DOE Joint Genome Institute"/>
            <person name="Peter M."/>
            <person name="Kohler A."/>
            <person name="Ohm R.A."/>
            <person name="Kuo A."/>
            <person name="Krutzmann J."/>
            <person name="Morin E."/>
            <person name="Arend M."/>
            <person name="Barry K.W."/>
            <person name="Binder M."/>
            <person name="Choi C."/>
            <person name="Clum A."/>
            <person name="Copeland A."/>
            <person name="Grisel N."/>
            <person name="Haridas S."/>
            <person name="Kipfer T."/>
            <person name="LaButti K."/>
            <person name="Lindquist E."/>
            <person name="Lipzen A."/>
            <person name="Maire R."/>
            <person name="Meier B."/>
            <person name="Mihaltcheva S."/>
            <person name="Molinier V."/>
            <person name="Murat C."/>
            <person name="Poggeler S."/>
            <person name="Quandt C.A."/>
            <person name="Sperisen C."/>
            <person name="Tritt A."/>
            <person name="Tisserant E."/>
            <person name="Crous P.W."/>
            <person name="Henrissat B."/>
            <person name="Nehls U."/>
            <person name="Egli S."/>
            <person name="Spatafora J.W."/>
            <person name="Grigoriev I.V."/>
            <person name="Martin F.M."/>
        </authorList>
    </citation>
    <scope>NUCLEOTIDE SEQUENCE [LARGE SCALE GENOMIC DNA]</scope>
    <source>
        <strain evidence="2 3">CBS 207.34</strain>
    </source>
</reference>
<evidence type="ECO:0000313" key="2">
    <source>
        <dbReference type="EMBL" id="OCL13460.1"/>
    </source>
</evidence>
<dbReference type="OrthoDB" id="4062651at2759"/>
<name>A0A8E2JXP3_9PEZI</name>
<dbReference type="GO" id="GO:0004674">
    <property type="term" value="F:protein serine/threonine kinase activity"/>
    <property type="evidence" value="ECO:0007669"/>
    <property type="project" value="TreeGrafter"/>
</dbReference>
<proteinExistence type="predicted"/>